<reference evidence="9" key="1">
    <citation type="journal article" date="2013" name="PLoS Genet.">
        <title>The genome of Spraguea lophii and the basis of host-microsporidian interactions.</title>
        <authorList>
            <person name="Campbell S.E."/>
            <person name="Williams T.A."/>
            <person name="Yousuf A."/>
            <person name="Soanes D.M."/>
            <person name="Paszkiewicz K.H."/>
            <person name="Williams B.A.P."/>
        </authorList>
    </citation>
    <scope>NUCLEOTIDE SEQUENCE [LARGE SCALE GENOMIC DNA]</scope>
    <source>
        <strain evidence="9">42_110</strain>
    </source>
</reference>
<dbReference type="HOGENOM" id="CLU_1134190_0_0_1"/>
<feature type="domain" description="Arf-GAP" evidence="7">
    <location>
        <begin position="9"/>
        <end position="131"/>
    </location>
</feature>
<dbReference type="GO" id="GO:0008270">
    <property type="term" value="F:zinc ion binding"/>
    <property type="evidence" value="ECO:0007669"/>
    <property type="project" value="UniProtKB-KW"/>
</dbReference>
<dbReference type="PANTHER" id="PTHR46395:SF1">
    <property type="entry name" value="ADP-RIBOSYLATION FACTOR GTPASE-ACTIVATING PROTEIN 1"/>
    <property type="match status" value="1"/>
</dbReference>
<dbReference type="GO" id="GO:0032012">
    <property type="term" value="P:regulation of ARF protein signal transduction"/>
    <property type="evidence" value="ECO:0007669"/>
    <property type="project" value="TreeGrafter"/>
</dbReference>
<evidence type="ECO:0000313" key="8">
    <source>
        <dbReference type="EMBL" id="EPR80065.1"/>
    </source>
</evidence>
<name>S7WAT1_SPRLO</name>
<evidence type="ECO:0000256" key="6">
    <source>
        <dbReference type="SAM" id="Coils"/>
    </source>
</evidence>
<dbReference type="Proteomes" id="UP000014978">
    <property type="component" value="Unassembled WGS sequence"/>
</dbReference>
<feature type="coiled-coil region" evidence="6">
    <location>
        <begin position="210"/>
        <end position="237"/>
    </location>
</feature>
<accession>S7WAT1</accession>
<keyword evidence="9" id="KW-1185">Reference proteome</keyword>
<dbReference type="VEuPathDB" id="MicrosporidiaDB:SLOPH_2086"/>
<keyword evidence="2" id="KW-0479">Metal-binding</keyword>
<dbReference type="AlphaFoldDB" id="S7WAT1"/>
<organism evidence="8 9">
    <name type="scientific">Spraguea lophii (strain 42_110)</name>
    <name type="common">Microsporidian parasite</name>
    <dbReference type="NCBI Taxonomy" id="1358809"/>
    <lineage>
        <taxon>Eukaryota</taxon>
        <taxon>Fungi</taxon>
        <taxon>Fungi incertae sedis</taxon>
        <taxon>Microsporidia</taxon>
        <taxon>Spragueidae</taxon>
        <taxon>Spraguea</taxon>
    </lineage>
</organism>
<evidence type="ECO:0000313" key="9">
    <source>
        <dbReference type="Proteomes" id="UP000014978"/>
    </source>
</evidence>
<dbReference type="InterPro" id="IPR037278">
    <property type="entry name" value="ARFGAP/RecO"/>
</dbReference>
<dbReference type="Gene3D" id="1.10.220.150">
    <property type="entry name" value="Arf GTPase activating protein"/>
    <property type="match status" value="1"/>
</dbReference>
<evidence type="ECO:0000259" key="7">
    <source>
        <dbReference type="PROSITE" id="PS50115"/>
    </source>
</evidence>
<dbReference type="PROSITE" id="PS50115">
    <property type="entry name" value="ARFGAP"/>
    <property type="match status" value="1"/>
</dbReference>
<dbReference type="OMA" id="HRENKHY"/>
<dbReference type="GO" id="GO:0030100">
    <property type="term" value="P:regulation of endocytosis"/>
    <property type="evidence" value="ECO:0007669"/>
    <property type="project" value="TreeGrafter"/>
</dbReference>
<dbReference type="InterPro" id="IPR001164">
    <property type="entry name" value="ArfGAP_dom"/>
</dbReference>
<evidence type="ECO:0000256" key="1">
    <source>
        <dbReference type="ARBA" id="ARBA00022468"/>
    </source>
</evidence>
<dbReference type="PRINTS" id="PR00405">
    <property type="entry name" value="REVINTRACTNG"/>
</dbReference>
<dbReference type="SMART" id="SM00105">
    <property type="entry name" value="ArfGap"/>
    <property type="match status" value="1"/>
</dbReference>
<comment type="caution">
    <text evidence="8">The sequence shown here is derived from an EMBL/GenBank/DDBJ whole genome shotgun (WGS) entry which is preliminary data.</text>
</comment>
<dbReference type="SUPFAM" id="SSF57863">
    <property type="entry name" value="ArfGap/RecO-like zinc finger"/>
    <property type="match status" value="1"/>
</dbReference>
<gene>
    <name evidence="8" type="ORF">SLOPH_2086</name>
</gene>
<keyword evidence="3 5" id="KW-0863">Zinc-finger</keyword>
<dbReference type="InParanoid" id="S7WAT1"/>
<dbReference type="InterPro" id="IPR038508">
    <property type="entry name" value="ArfGAP_dom_sf"/>
</dbReference>
<evidence type="ECO:0000256" key="3">
    <source>
        <dbReference type="ARBA" id="ARBA00022771"/>
    </source>
</evidence>
<evidence type="ECO:0000256" key="2">
    <source>
        <dbReference type="ARBA" id="ARBA00022723"/>
    </source>
</evidence>
<keyword evidence="4" id="KW-0862">Zinc</keyword>
<dbReference type="PANTHER" id="PTHR46395">
    <property type="entry name" value="ADP-RIBOSYLATION FACTOR GTPASE-ACTIVATING PROTEIN 1"/>
    <property type="match status" value="1"/>
</dbReference>
<dbReference type="GO" id="GO:0000139">
    <property type="term" value="C:Golgi membrane"/>
    <property type="evidence" value="ECO:0007669"/>
    <property type="project" value="TreeGrafter"/>
</dbReference>
<dbReference type="OrthoDB" id="2195824at2759"/>
<keyword evidence="1" id="KW-0343">GTPase activation</keyword>
<protein>
    <submittedName>
        <fullName evidence="8">Zinc finger protein</fullName>
    </submittedName>
</protein>
<evidence type="ECO:0000256" key="4">
    <source>
        <dbReference type="ARBA" id="ARBA00022833"/>
    </source>
</evidence>
<dbReference type="Pfam" id="PF01412">
    <property type="entry name" value="ArfGap"/>
    <property type="match status" value="1"/>
</dbReference>
<keyword evidence="6" id="KW-0175">Coiled coil</keyword>
<dbReference type="STRING" id="1358809.S7WAT1"/>
<sequence length="245" mass="28524">MTLSRPIIDSFFKSLRNLHSNNRCFRCNNTAPIWCSLKLGIFICSECAVYYRENGENVKSTIFDNWNIEEVRRMGCSGNSIAKKIINNQGNNAYIRILDQKVEEDKNSGNNPLEFKYEEIVMDTMKIEKKKIKKLGQNKNIIKDNNENITQKVDIKINKKIESSPFLDETSTLTRATGKITIEEEIDNLGLIKNKESNDVRYSYKNLHMKHTIKNKSKNLKDKIKEIKNTSKELIDDLVNKIRRK</sequence>
<dbReference type="EMBL" id="ATCN01000023">
    <property type="protein sequence ID" value="EPR80065.1"/>
    <property type="molecule type" value="Genomic_DNA"/>
</dbReference>
<dbReference type="GO" id="GO:0005096">
    <property type="term" value="F:GTPase activator activity"/>
    <property type="evidence" value="ECO:0007669"/>
    <property type="project" value="UniProtKB-KW"/>
</dbReference>
<proteinExistence type="predicted"/>
<evidence type="ECO:0000256" key="5">
    <source>
        <dbReference type="PROSITE-ProRule" id="PRU00288"/>
    </source>
</evidence>